<keyword evidence="2" id="KW-1185">Reference proteome</keyword>
<name>A0ABQ9I2C1_9NEOP</name>
<gene>
    <name evidence="1" type="ORF">PR048_010285</name>
</gene>
<evidence type="ECO:0000313" key="1">
    <source>
        <dbReference type="EMBL" id="KAJ8890776.1"/>
    </source>
</evidence>
<proteinExistence type="predicted"/>
<protein>
    <submittedName>
        <fullName evidence="1">Uncharacterized protein</fullName>
    </submittedName>
</protein>
<reference evidence="1 2" key="1">
    <citation type="submission" date="2023-02" db="EMBL/GenBank/DDBJ databases">
        <title>LHISI_Scaffold_Assembly.</title>
        <authorList>
            <person name="Stuart O.P."/>
            <person name="Cleave R."/>
            <person name="Magrath M.J.L."/>
            <person name="Mikheyev A.S."/>
        </authorList>
    </citation>
    <scope>NUCLEOTIDE SEQUENCE [LARGE SCALE GENOMIC DNA]</scope>
    <source>
        <strain evidence="1">Daus_M_001</strain>
        <tissue evidence="1">Leg muscle</tissue>
    </source>
</reference>
<sequence>MSLHSPGHDLLPAVIADSSMACLKIQITLLGKCQVVVCLDVVTLLAIWEIETREYLSMFFPDCSKFPNEFSKWVEFCKRKEHHFLESDFDETQLMTLKLMHGEKLKGTTLNPSATQSVRKYNLPSSDREDAKCPDTVTSNLRAVRYEAKRWKELVEVKRYTADYTQNCNYLRNIPTNESHDNTNHNIEIHCELGSECYQKYCTGINVDTKHEVTVMDKDTLNESLYEPDESQVDSCNEKVDLSSYSQPGKKPEKYFIVAWSCLLALLKICNDCKNEISNMSYYCKRAMICIKITCACGECIFMIFTCFRQKAGEKCGDCFTFVFVRNFVQTV</sequence>
<organism evidence="1 2">
    <name type="scientific">Dryococelus australis</name>
    <dbReference type="NCBI Taxonomy" id="614101"/>
    <lineage>
        <taxon>Eukaryota</taxon>
        <taxon>Metazoa</taxon>
        <taxon>Ecdysozoa</taxon>
        <taxon>Arthropoda</taxon>
        <taxon>Hexapoda</taxon>
        <taxon>Insecta</taxon>
        <taxon>Pterygota</taxon>
        <taxon>Neoptera</taxon>
        <taxon>Polyneoptera</taxon>
        <taxon>Phasmatodea</taxon>
        <taxon>Verophasmatodea</taxon>
        <taxon>Anareolatae</taxon>
        <taxon>Phasmatidae</taxon>
        <taxon>Eurycanthinae</taxon>
        <taxon>Dryococelus</taxon>
    </lineage>
</organism>
<comment type="caution">
    <text evidence="1">The sequence shown here is derived from an EMBL/GenBank/DDBJ whole genome shotgun (WGS) entry which is preliminary data.</text>
</comment>
<dbReference type="Proteomes" id="UP001159363">
    <property type="component" value="Chromosome 3"/>
</dbReference>
<dbReference type="EMBL" id="JARBHB010000003">
    <property type="protein sequence ID" value="KAJ8890776.1"/>
    <property type="molecule type" value="Genomic_DNA"/>
</dbReference>
<evidence type="ECO:0000313" key="2">
    <source>
        <dbReference type="Proteomes" id="UP001159363"/>
    </source>
</evidence>
<accession>A0ABQ9I2C1</accession>